<reference evidence="2 3" key="1">
    <citation type="submission" date="2020-02" db="EMBL/GenBank/DDBJ databases">
        <title>Nitrogenibacter mangrovi gen. nov., sp. nov. isolated from mangrove sediment, a denitrifying betaproteobacterium.</title>
        <authorList>
            <person name="Liao H."/>
            <person name="Tian Y."/>
        </authorList>
    </citation>
    <scope>NUCLEOTIDE SEQUENCE [LARGE SCALE GENOMIC DNA]</scope>
    <source>
        <strain evidence="2 3">M9-3-2</strain>
    </source>
</reference>
<protein>
    <submittedName>
        <fullName evidence="2">Uncharacterized protein</fullName>
    </submittedName>
</protein>
<dbReference type="NCBIfam" id="NF043076">
    <property type="entry name" value="PHA_gran_PhaM"/>
    <property type="match status" value="1"/>
</dbReference>
<dbReference type="InterPro" id="IPR050026">
    <property type="entry name" value="PHA_gran_PhaM_N"/>
</dbReference>
<evidence type="ECO:0000313" key="2">
    <source>
        <dbReference type="EMBL" id="QID19082.1"/>
    </source>
</evidence>
<feature type="compositionally biased region" description="Polar residues" evidence="1">
    <location>
        <begin position="87"/>
        <end position="100"/>
    </location>
</feature>
<accession>A0A6C1B5U2</accession>
<name>A0A6C1B5U2_9RHOO</name>
<organism evidence="2 3">
    <name type="scientific">Nitrogeniibacter mangrovi</name>
    <dbReference type="NCBI Taxonomy" id="2016596"/>
    <lineage>
        <taxon>Bacteria</taxon>
        <taxon>Pseudomonadati</taxon>
        <taxon>Pseudomonadota</taxon>
        <taxon>Betaproteobacteria</taxon>
        <taxon>Rhodocyclales</taxon>
        <taxon>Zoogloeaceae</taxon>
        <taxon>Nitrogeniibacter</taxon>
    </lineage>
</organism>
<feature type="compositionally biased region" description="Basic residues" evidence="1">
    <location>
        <begin position="176"/>
        <end position="189"/>
    </location>
</feature>
<dbReference type="AlphaFoldDB" id="A0A6C1B5U2"/>
<evidence type="ECO:0000313" key="3">
    <source>
        <dbReference type="Proteomes" id="UP000501991"/>
    </source>
</evidence>
<keyword evidence="3" id="KW-1185">Reference proteome</keyword>
<dbReference type="KEGG" id="azq:G3580_16545"/>
<feature type="region of interest" description="Disordered" evidence="1">
    <location>
        <begin position="167"/>
        <end position="225"/>
    </location>
</feature>
<feature type="region of interest" description="Disordered" evidence="1">
    <location>
        <begin position="78"/>
        <end position="130"/>
    </location>
</feature>
<feature type="compositionally biased region" description="Acidic residues" evidence="1">
    <location>
        <begin position="118"/>
        <end position="130"/>
    </location>
</feature>
<feature type="compositionally biased region" description="Basic residues" evidence="1">
    <location>
        <begin position="216"/>
        <end position="225"/>
    </location>
</feature>
<proteinExistence type="predicted"/>
<dbReference type="Proteomes" id="UP000501991">
    <property type="component" value="Chromosome"/>
</dbReference>
<sequence>MSQESHSDPLEFVRNMWNGMGFSLPGMVTPTVDVDELDKRIADMKAVEGWLKMNLNMLQMTIQGLEMQRATLMTLRHMGDAARRQAETSTDPGDGETSNPFAGWPWMGQAETATPDGDAAEADTASDDGAEAAAHAANAFASAAAAATNAAANAAMWPWQLMGEPAADAAPAAKPRTAKKKPAAPRKKPAASPSSAPRKRTPTSTAKKSGTTGTPRTRRAPAKKA</sequence>
<gene>
    <name evidence="2" type="ORF">G3580_16545</name>
</gene>
<evidence type="ECO:0000256" key="1">
    <source>
        <dbReference type="SAM" id="MobiDB-lite"/>
    </source>
</evidence>
<dbReference type="EMBL" id="CP048836">
    <property type="protein sequence ID" value="QID19082.1"/>
    <property type="molecule type" value="Genomic_DNA"/>
</dbReference>
<feature type="compositionally biased region" description="Low complexity" evidence="1">
    <location>
        <begin position="190"/>
        <end position="215"/>
    </location>
</feature>